<evidence type="ECO:0000313" key="3">
    <source>
        <dbReference type="Proteomes" id="UP000193920"/>
    </source>
</evidence>
<comment type="caution">
    <text evidence="2">The sequence shown here is derived from an EMBL/GenBank/DDBJ whole genome shotgun (WGS) entry which is preliminary data.</text>
</comment>
<organism evidence="2 3">
    <name type="scientific">Neocallimastix californiae</name>
    <dbReference type="NCBI Taxonomy" id="1754190"/>
    <lineage>
        <taxon>Eukaryota</taxon>
        <taxon>Fungi</taxon>
        <taxon>Fungi incertae sedis</taxon>
        <taxon>Chytridiomycota</taxon>
        <taxon>Chytridiomycota incertae sedis</taxon>
        <taxon>Neocallimastigomycetes</taxon>
        <taxon>Neocallimastigales</taxon>
        <taxon>Neocallimastigaceae</taxon>
        <taxon>Neocallimastix</taxon>
    </lineage>
</organism>
<name>A0A1Y1YJH4_9FUNG</name>
<dbReference type="EMBL" id="MCOG01000577">
    <property type="protein sequence ID" value="ORX98013.1"/>
    <property type="molecule type" value="Genomic_DNA"/>
</dbReference>
<evidence type="ECO:0000256" key="1">
    <source>
        <dbReference type="SAM" id="MobiDB-lite"/>
    </source>
</evidence>
<feature type="compositionally biased region" description="Basic and acidic residues" evidence="1">
    <location>
        <begin position="265"/>
        <end position="334"/>
    </location>
</feature>
<evidence type="ECO:0000313" key="2">
    <source>
        <dbReference type="EMBL" id="ORX98013.1"/>
    </source>
</evidence>
<proteinExistence type="predicted"/>
<sequence length="495" mass="60195">MSKTFEENTEDFYKELNGECDPKKLLYIAEQGIFLKEPLFKYDKIKDHEYVVDISVISNQYFLINNNKQYNRIKYFFKENDYIYDKYRHLNRFCFSSCSLIIINKYFIDKLLNEKDEKFLKEVIYLLEDFIKINEKNIGDILMKILIEFGNDINILNYCLDKVKRYNIKIESIGGYRVPMHYCFETLKYYSDKLCIKNHLYLKCEDKYFEEFINTCFTDEFLDNFHNLKSGFSDLFSKKYNIDFYEIDKKFEVIDINKNNTNKNETNKNETNKNETNKNETNKNETNKNETNKNETNKNETNKNETNKNETNKNETNKNETNKNETNKNETNKNEINKNEANKNEYIYYIPSQLVNIIDPQYKGKLSYIKSYVLNPGDINYDFIKKYLKNYKRIDRILKDPNYILNLDVVINNYTDCFIIKLCYLASLIHNNYSKFIIHTLIYFDEYWYNIVYRKNQIVFFYDEYGRYKCPFYIRKIFKLLMNTPHKLFNSYFYC</sequence>
<dbReference type="AlphaFoldDB" id="A0A1Y1YJH4"/>
<protein>
    <submittedName>
        <fullName evidence="2">Uncharacterized protein</fullName>
    </submittedName>
</protein>
<feature type="region of interest" description="Disordered" evidence="1">
    <location>
        <begin position="260"/>
        <end position="334"/>
    </location>
</feature>
<dbReference type="Proteomes" id="UP000193920">
    <property type="component" value="Unassembled WGS sequence"/>
</dbReference>
<accession>A0A1Y1YJH4</accession>
<keyword evidence="3" id="KW-1185">Reference proteome</keyword>
<reference evidence="2 3" key="1">
    <citation type="submission" date="2016-08" db="EMBL/GenBank/DDBJ databases">
        <title>A Parts List for Fungal Cellulosomes Revealed by Comparative Genomics.</title>
        <authorList>
            <consortium name="DOE Joint Genome Institute"/>
            <person name="Haitjema C.H."/>
            <person name="Gilmore S.P."/>
            <person name="Henske J.K."/>
            <person name="Solomon K.V."/>
            <person name="De Groot R."/>
            <person name="Kuo A."/>
            <person name="Mondo S.J."/>
            <person name="Salamov A.A."/>
            <person name="Labutti K."/>
            <person name="Zhao Z."/>
            <person name="Chiniquy J."/>
            <person name="Barry K."/>
            <person name="Brewer H.M."/>
            <person name="Purvine S.O."/>
            <person name="Wright A.T."/>
            <person name="Boxma B."/>
            <person name="Van Alen T."/>
            <person name="Hackstein J.H."/>
            <person name="Baker S.E."/>
            <person name="Grigoriev I.V."/>
            <person name="O'Malley M.A."/>
        </authorList>
    </citation>
    <scope>NUCLEOTIDE SEQUENCE [LARGE SCALE GENOMIC DNA]</scope>
    <source>
        <strain evidence="2 3">G1</strain>
    </source>
</reference>
<gene>
    <name evidence="2" type="ORF">LY90DRAFT_520022</name>
</gene>